<dbReference type="RefSeq" id="WP_270039334.1">
    <property type="nucleotide sequence ID" value="NZ_JAPDOD010000005.1"/>
</dbReference>
<feature type="domain" description="Core-binding (CB)" evidence="6">
    <location>
        <begin position="137"/>
        <end position="247"/>
    </location>
</feature>
<evidence type="ECO:0000259" key="6">
    <source>
        <dbReference type="PROSITE" id="PS51900"/>
    </source>
</evidence>
<dbReference type="EMBL" id="JAPDOD010000005">
    <property type="protein sequence ID" value="MDA0160475.1"/>
    <property type="molecule type" value="Genomic_DNA"/>
</dbReference>
<keyword evidence="3" id="KW-0233">DNA recombination</keyword>
<dbReference type="PANTHER" id="PTHR30349">
    <property type="entry name" value="PHAGE INTEGRASE-RELATED"/>
    <property type="match status" value="1"/>
</dbReference>
<feature type="domain" description="Tyr recombinase" evidence="5">
    <location>
        <begin position="292"/>
        <end position="489"/>
    </location>
</feature>
<dbReference type="GO" id="GO:0015074">
    <property type="term" value="P:DNA integration"/>
    <property type="evidence" value="ECO:0007669"/>
    <property type="project" value="InterPro"/>
</dbReference>
<dbReference type="InterPro" id="IPR010998">
    <property type="entry name" value="Integrase_recombinase_N"/>
</dbReference>
<organism evidence="7 8">
    <name type="scientific">Solirubrobacter ginsenosidimutans</name>
    <dbReference type="NCBI Taxonomy" id="490573"/>
    <lineage>
        <taxon>Bacteria</taxon>
        <taxon>Bacillati</taxon>
        <taxon>Actinomycetota</taxon>
        <taxon>Thermoleophilia</taxon>
        <taxon>Solirubrobacterales</taxon>
        <taxon>Solirubrobacteraceae</taxon>
        <taxon>Solirubrobacter</taxon>
    </lineage>
</organism>
<evidence type="ECO:0000256" key="4">
    <source>
        <dbReference type="PROSITE-ProRule" id="PRU01248"/>
    </source>
</evidence>
<dbReference type="InterPro" id="IPR011010">
    <property type="entry name" value="DNA_brk_join_enz"/>
</dbReference>
<evidence type="ECO:0000256" key="2">
    <source>
        <dbReference type="ARBA" id="ARBA00023125"/>
    </source>
</evidence>
<evidence type="ECO:0000256" key="1">
    <source>
        <dbReference type="ARBA" id="ARBA00008857"/>
    </source>
</evidence>
<comment type="caution">
    <text evidence="7">The sequence shown here is derived from an EMBL/GenBank/DDBJ whole genome shotgun (WGS) entry which is preliminary data.</text>
</comment>
<dbReference type="SUPFAM" id="SSF56349">
    <property type="entry name" value="DNA breaking-rejoining enzymes"/>
    <property type="match status" value="1"/>
</dbReference>
<dbReference type="PROSITE" id="PS51898">
    <property type="entry name" value="TYR_RECOMBINASE"/>
    <property type="match status" value="1"/>
</dbReference>
<dbReference type="Gene3D" id="1.10.443.10">
    <property type="entry name" value="Intergrase catalytic core"/>
    <property type="match status" value="1"/>
</dbReference>
<dbReference type="AlphaFoldDB" id="A0A9X3MSP8"/>
<keyword evidence="8" id="KW-1185">Reference proteome</keyword>
<dbReference type="Gene3D" id="1.10.150.130">
    <property type="match status" value="1"/>
</dbReference>
<dbReference type="PROSITE" id="PS51900">
    <property type="entry name" value="CB"/>
    <property type="match status" value="1"/>
</dbReference>
<evidence type="ECO:0000259" key="5">
    <source>
        <dbReference type="PROSITE" id="PS51898"/>
    </source>
</evidence>
<name>A0A9X3MSP8_9ACTN</name>
<evidence type="ECO:0000256" key="3">
    <source>
        <dbReference type="ARBA" id="ARBA00023172"/>
    </source>
</evidence>
<sequence>MVRIQPGALYAEPNQARRVRSVLLRLTLNVSMAPASTRPPISGHLQVRGKGNRCRYYASWWDETGSRRTTALGPAHVKDSGRRTPRGAIIWRTAPGPCPPGHLTPAMAEEALEALLDGARVAWASMAAELEPEPDGPTFGDAVDAWLEYLEIEKRREYGTLRDARNVAKAEFLPWFGKDTPLTKMVREEAVLQRGGRRFTEVQAERRDTFTTDDIDAFRRHLLSTKPSPRTAQKILILLHGVFKLAKRRKMILANPSADAERVSVPDSQIFNVLDPVEFEAVYRAVLLQQDDRPPGQRKEDAIDKLDDSERELFGAFLSTAFYAGLRLGELRDLPWRNVDFAGAMIRAETGFSEGRRSTTKGKRARSTPLVPTLSQRLAALGTRDRFTRDDDYVFSTAIGGRVTDKRARDVFYAALVRAGLGHRRAKQDLRGNPQQPIRIHDLRHSWCTWAVNVWDITRVQDYAGHTDVKTTRRYVHHKAKAEDADLAGAYLDSALSQPTVASH</sequence>
<evidence type="ECO:0000313" key="8">
    <source>
        <dbReference type="Proteomes" id="UP001149140"/>
    </source>
</evidence>
<protein>
    <submittedName>
        <fullName evidence="7">Site-specific integrase</fullName>
    </submittedName>
</protein>
<reference evidence="7" key="1">
    <citation type="submission" date="2022-10" db="EMBL/GenBank/DDBJ databases">
        <title>The WGS of Solirubrobacter ginsenosidimutans DSM 21036.</title>
        <authorList>
            <person name="Jiang Z."/>
        </authorList>
    </citation>
    <scope>NUCLEOTIDE SEQUENCE</scope>
    <source>
        <strain evidence="7">DSM 21036</strain>
    </source>
</reference>
<dbReference type="InterPro" id="IPR050090">
    <property type="entry name" value="Tyrosine_recombinase_XerCD"/>
</dbReference>
<dbReference type="InterPro" id="IPR013762">
    <property type="entry name" value="Integrase-like_cat_sf"/>
</dbReference>
<dbReference type="CDD" id="cd00796">
    <property type="entry name" value="INT_Rci_Hp1_C"/>
    <property type="match status" value="1"/>
</dbReference>
<dbReference type="InterPro" id="IPR044068">
    <property type="entry name" value="CB"/>
</dbReference>
<comment type="similarity">
    <text evidence="1">Belongs to the 'phage' integrase family.</text>
</comment>
<gene>
    <name evidence="7" type="ORF">OM076_09370</name>
</gene>
<dbReference type="PANTHER" id="PTHR30349:SF41">
    <property type="entry name" value="INTEGRASE_RECOMBINASE PROTEIN MJ0367-RELATED"/>
    <property type="match status" value="1"/>
</dbReference>
<evidence type="ECO:0000313" key="7">
    <source>
        <dbReference type="EMBL" id="MDA0160475.1"/>
    </source>
</evidence>
<dbReference type="Pfam" id="PF00589">
    <property type="entry name" value="Phage_integrase"/>
    <property type="match status" value="1"/>
</dbReference>
<keyword evidence="2 4" id="KW-0238">DNA-binding</keyword>
<dbReference type="InterPro" id="IPR002104">
    <property type="entry name" value="Integrase_catalytic"/>
</dbReference>
<dbReference type="GO" id="GO:0003677">
    <property type="term" value="F:DNA binding"/>
    <property type="evidence" value="ECO:0007669"/>
    <property type="project" value="UniProtKB-UniRule"/>
</dbReference>
<accession>A0A9X3MSP8</accession>
<proteinExistence type="inferred from homology"/>
<dbReference type="GO" id="GO:0006310">
    <property type="term" value="P:DNA recombination"/>
    <property type="evidence" value="ECO:0007669"/>
    <property type="project" value="UniProtKB-KW"/>
</dbReference>
<dbReference type="Proteomes" id="UP001149140">
    <property type="component" value="Unassembled WGS sequence"/>
</dbReference>